<gene>
    <name evidence="1" type="ORF">J1N35_008242</name>
</gene>
<name>A0A9D3W7C5_9ROSI</name>
<evidence type="ECO:0000313" key="2">
    <source>
        <dbReference type="Proteomes" id="UP000828251"/>
    </source>
</evidence>
<dbReference type="Proteomes" id="UP000828251">
    <property type="component" value="Unassembled WGS sequence"/>
</dbReference>
<comment type="caution">
    <text evidence="1">The sequence shown here is derived from an EMBL/GenBank/DDBJ whole genome shotgun (WGS) entry which is preliminary data.</text>
</comment>
<proteinExistence type="predicted"/>
<dbReference type="OrthoDB" id="1752139at2759"/>
<accession>A0A9D3W7C5</accession>
<organism evidence="1 2">
    <name type="scientific">Gossypium stocksii</name>
    <dbReference type="NCBI Taxonomy" id="47602"/>
    <lineage>
        <taxon>Eukaryota</taxon>
        <taxon>Viridiplantae</taxon>
        <taxon>Streptophyta</taxon>
        <taxon>Embryophyta</taxon>
        <taxon>Tracheophyta</taxon>
        <taxon>Spermatophyta</taxon>
        <taxon>Magnoliopsida</taxon>
        <taxon>eudicotyledons</taxon>
        <taxon>Gunneridae</taxon>
        <taxon>Pentapetalae</taxon>
        <taxon>rosids</taxon>
        <taxon>malvids</taxon>
        <taxon>Malvales</taxon>
        <taxon>Malvaceae</taxon>
        <taxon>Malvoideae</taxon>
        <taxon>Gossypium</taxon>
    </lineage>
</organism>
<protein>
    <submittedName>
        <fullName evidence="1">Uncharacterized protein</fullName>
    </submittedName>
</protein>
<dbReference type="AlphaFoldDB" id="A0A9D3W7C5"/>
<sequence length="192" mass="21444">ACHFLSTNRNPRSYSCESGANEVHEGTDGRSRGRICGATGLLIGVVEIERGVGKKTINIATVSLPYDFKVPKDMFKGRRDPGARLMQYNDYMNVLEASNAAKCKAFTQHSKEVPRTGRNDEWAGSNMKRRTHMMSVMSGSAPKRPCRQEKWSIEFGSDDEELVHDKEGNDPMVLSGTTTDFEVKRILLTIEV</sequence>
<reference evidence="1 2" key="1">
    <citation type="journal article" date="2021" name="Plant Biotechnol. J.">
        <title>Multi-omics assisted identification of the key and species-specific regulatory components of drought-tolerant mechanisms in Gossypium stocksii.</title>
        <authorList>
            <person name="Yu D."/>
            <person name="Ke L."/>
            <person name="Zhang D."/>
            <person name="Wu Y."/>
            <person name="Sun Y."/>
            <person name="Mei J."/>
            <person name="Sun J."/>
            <person name="Sun Y."/>
        </authorList>
    </citation>
    <scope>NUCLEOTIDE SEQUENCE [LARGE SCALE GENOMIC DNA]</scope>
    <source>
        <strain evidence="2">cv. E1</strain>
        <tissue evidence="1">Leaf</tissue>
    </source>
</reference>
<evidence type="ECO:0000313" key="1">
    <source>
        <dbReference type="EMBL" id="KAH1114864.1"/>
    </source>
</evidence>
<keyword evidence="2" id="KW-1185">Reference proteome</keyword>
<dbReference type="EMBL" id="JAIQCV010000003">
    <property type="protein sequence ID" value="KAH1114864.1"/>
    <property type="molecule type" value="Genomic_DNA"/>
</dbReference>
<feature type="non-terminal residue" evidence="1">
    <location>
        <position position="1"/>
    </location>
</feature>